<dbReference type="EMBL" id="GEGO01007604">
    <property type="protein sequence ID" value="JAR87800.1"/>
    <property type="molecule type" value="Transcribed_RNA"/>
</dbReference>
<evidence type="ECO:0000313" key="2">
    <source>
        <dbReference type="EMBL" id="JAR87800.1"/>
    </source>
</evidence>
<keyword evidence="1" id="KW-0812">Transmembrane</keyword>
<accession>A0A147BAI7</accession>
<reference evidence="2" key="1">
    <citation type="journal article" date="2018" name="PLoS Negl. Trop. Dis.">
        <title>Sialome diversity of ticks revealed by RNAseq of single tick salivary glands.</title>
        <authorList>
            <person name="Perner J."/>
            <person name="Kropackova S."/>
            <person name="Kopacek P."/>
            <person name="Ribeiro J.M."/>
        </authorList>
    </citation>
    <scope>NUCLEOTIDE SEQUENCE</scope>
    <source>
        <strain evidence="2">Siblings of single egg batch collected in Ceske Budejovice</strain>
        <tissue evidence="2">Salivary glands</tissue>
    </source>
</reference>
<name>A0A147BAI7_IXORI</name>
<proteinExistence type="predicted"/>
<keyword evidence="1" id="KW-0472">Membrane</keyword>
<keyword evidence="1" id="KW-1133">Transmembrane helix</keyword>
<protein>
    <submittedName>
        <fullName evidence="2">Uncharacterized protein</fullName>
    </submittedName>
</protein>
<organism evidence="2">
    <name type="scientific">Ixodes ricinus</name>
    <name type="common">Common tick</name>
    <name type="synonym">Acarus ricinus</name>
    <dbReference type="NCBI Taxonomy" id="34613"/>
    <lineage>
        <taxon>Eukaryota</taxon>
        <taxon>Metazoa</taxon>
        <taxon>Ecdysozoa</taxon>
        <taxon>Arthropoda</taxon>
        <taxon>Chelicerata</taxon>
        <taxon>Arachnida</taxon>
        <taxon>Acari</taxon>
        <taxon>Parasitiformes</taxon>
        <taxon>Ixodida</taxon>
        <taxon>Ixodoidea</taxon>
        <taxon>Ixodidae</taxon>
        <taxon>Ixodinae</taxon>
        <taxon>Ixodes</taxon>
    </lineage>
</organism>
<feature type="non-terminal residue" evidence="2">
    <location>
        <position position="1"/>
    </location>
</feature>
<dbReference type="AlphaFoldDB" id="A0A147BAI7"/>
<feature type="transmembrane region" description="Helical" evidence="1">
    <location>
        <begin position="110"/>
        <end position="137"/>
    </location>
</feature>
<evidence type="ECO:0000256" key="1">
    <source>
        <dbReference type="SAM" id="Phobius"/>
    </source>
</evidence>
<sequence length="159" mass="18674">RIVRICENYRCGKINLSTQPLFVKYNMLKADQVYYFKLSQWVHKKELHTTRTNSVSAYTLRDLKIEMPIIRTHYGRQPLTFQIIKILNNTDMNVDYNATFYKFKSKCRTLLVGGAITFSLSSFSFSFLVSELILFVVSICMHLDNRPFFFPCQSSRLVT</sequence>